<dbReference type="EMBL" id="LAZR01000011">
    <property type="protein sequence ID" value="KKO07856.1"/>
    <property type="molecule type" value="Genomic_DNA"/>
</dbReference>
<dbReference type="AlphaFoldDB" id="A0A0F9VRY9"/>
<reference evidence="1" key="1">
    <citation type="journal article" date="2015" name="Nature">
        <title>Complex archaea that bridge the gap between prokaryotes and eukaryotes.</title>
        <authorList>
            <person name="Spang A."/>
            <person name="Saw J.H."/>
            <person name="Jorgensen S.L."/>
            <person name="Zaremba-Niedzwiedzka K."/>
            <person name="Martijn J."/>
            <person name="Lind A.E."/>
            <person name="van Eijk R."/>
            <person name="Schleper C."/>
            <person name="Guy L."/>
            <person name="Ettema T.J."/>
        </authorList>
    </citation>
    <scope>NUCLEOTIDE SEQUENCE</scope>
</reference>
<organism evidence="1">
    <name type="scientific">marine sediment metagenome</name>
    <dbReference type="NCBI Taxonomy" id="412755"/>
    <lineage>
        <taxon>unclassified sequences</taxon>
        <taxon>metagenomes</taxon>
        <taxon>ecological metagenomes</taxon>
    </lineage>
</organism>
<evidence type="ECO:0000313" key="1">
    <source>
        <dbReference type="EMBL" id="KKO07856.1"/>
    </source>
</evidence>
<accession>A0A0F9VRY9</accession>
<comment type="caution">
    <text evidence="1">The sequence shown here is derived from an EMBL/GenBank/DDBJ whole genome shotgun (WGS) entry which is preliminary data.</text>
</comment>
<protein>
    <submittedName>
        <fullName evidence="1">Uncharacterized protein</fullName>
    </submittedName>
</protein>
<gene>
    <name evidence="1" type="ORF">LCGC14_0051980</name>
</gene>
<proteinExistence type="predicted"/>
<sequence length="275" mass="32677">MKTTNFENWSAELEKVWDLKTGEDCVKFSELMYSLNGDEGVCYLEKLINAIKLKDDFGPYESLYNAIWTFPTKLVGQLLAKRLPEFQKRMGKHDQVFRFYIPIPNNPEVLSAFIDESKKWSPTERKTSLSALKIWSVEDEDWERILAKLGKPVSKTKEDSLPEYWNENWKIRLEEARKKEGEFSISSLFWKNGKKQWLEDLDFLMEVLTLNHGKNWRQVDTMTNPLWFYAKRTVYPTFIETLKQLPNDKQSKIIDNIKRVNKTKYKQLQKEINNN</sequence>
<name>A0A0F9VRY9_9ZZZZ</name>